<proteinExistence type="predicted"/>
<evidence type="ECO:0000313" key="2">
    <source>
        <dbReference type="Proteomes" id="UP000199494"/>
    </source>
</evidence>
<name>A0A222W151_9PSEU</name>
<protein>
    <submittedName>
        <fullName evidence="1">Uncharacterized protein</fullName>
    </submittedName>
</protein>
<dbReference type="AlphaFoldDB" id="A0A222W151"/>
<gene>
    <name evidence="1" type="ORF">SAMN05421630_115155</name>
</gene>
<organism evidence="1 2">
    <name type="scientific">Prauserella marina</name>
    <dbReference type="NCBI Taxonomy" id="530584"/>
    <lineage>
        <taxon>Bacteria</taxon>
        <taxon>Bacillati</taxon>
        <taxon>Actinomycetota</taxon>
        <taxon>Actinomycetes</taxon>
        <taxon>Pseudonocardiales</taxon>
        <taxon>Pseudonocardiaceae</taxon>
        <taxon>Prauserella</taxon>
    </lineage>
</organism>
<evidence type="ECO:0000313" key="1">
    <source>
        <dbReference type="EMBL" id="SDD98320.1"/>
    </source>
</evidence>
<dbReference type="RefSeq" id="WP_091810719.1">
    <property type="nucleotide sequence ID" value="NZ_CP016354.1"/>
</dbReference>
<dbReference type="OrthoDB" id="10007740at2"/>
<keyword evidence="2" id="KW-1185">Reference proteome</keyword>
<dbReference type="Proteomes" id="UP000199494">
    <property type="component" value="Unassembled WGS sequence"/>
</dbReference>
<accession>A0A222W151</accession>
<dbReference type="KEGG" id="pmad:BAY61_32005"/>
<reference evidence="1 2" key="1">
    <citation type="submission" date="2016-10" db="EMBL/GenBank/DDBJ databases">
        <authorList>
            <person name="de Groot N.N."/>
        </authorList>
    </citation>
    <scope>NUCLEOTIDE SEQUENCE [LARGE SCALE GENOMIC DNA]</scope>
    <source>
        <strain evidence="1 2">CGMCC 4.5506</strain>
    </source>
</reference>
<dbReference type="EMBL" id="FMZE01000015">
    <property type="protein sequence ID" value="SDD98320.1"/>
    <property type="molecule type" value="Genomic_DNA"/>
</dbReference>
<sequence>MTLEAKNAAEVRSQSGEIHLEKFLHESRYGTGLEVITGPERLEVDAWLGRVMGWTTPRHVLTALDDLVAGLDLDSIVRICREEGLDTVAETQRAGDEDKFVWLFSADDGLLGVVELHGERDESARPWSLSLYGNWLVDDLYWWGRVGGRSYQCDAWGDGRKIMAGGPRWHLRSAFGSGAGSFRVTLALLRAIATPITPWQWPAIGGWIGPDTPRGMSGTSAEDIAHTARAHTREALDALPRHVYDVLGPRLMD</sequence>